<dbReference type="AlphaFoldDB" id="A0A0B1Q7N0"/>
<reference evidence="1 2" key="1">
    <citation type="submission" date="2014-09" db="EMBL/GenBank/DDBJ databases">
        <title>Isolation and characterization of Aurantimonas altamirensis ON-56566 from clinical sample following a dog bite.</title>
        <authorList>
            <person name="Eshaghi A."/>
            <person name="Li A."/>
            <person name="Shahinas D."/>
            <person name="Bahn P."/>
            <person name="Kus J.V."/>
            <person name="Patel S.N."/>
        </authorList>
    </citation>
    <scope>NUCLEOTIDE SEQUENCE [LARGE SCALE GENOMIC DNA]</scope>
    <source>
        <strain evidence="1 2">ON-56566</strain>
    </source>
</reference>
<dbReference type="STRING" id="370622.LA66_10265"/>
<proteinExistence type="predicted"/>
<comment type="caution">
    <text evidence="1">The sequence shown here is derived from an EMBL/GenBank/DDBJ whole genome shotgun (WGS) entry which is preliminary data.</text>
</comment>
<name>A0A0B1Q7N0_9HYPH</name>
<dbReference type="OrthoDB" id="7224166at2"/>
<protein>
    <submittedName>
        <fullName evidence="1">Uncharacterized protein</fullName>
    </submittedName>
</protein>
<accession>A0A0B1Q7N0</accession>
<dbReference type="EMBL" id="JRFJ01000002">
    <property type="protein sequence ID" value="KHJ54922.1"/>
    <property type="molecule type" value="Genomic_DNA"/>
</dbReference>
<evidence type="ECO:0000313" key="2">
    <source>
        <dbReference type="Proteomes" id="UP000030826"/>
    </source>
</evidence>
<sequence>MTEADAKEWETRLEAALRAERDWREKGREVVEIYRAERTADGAAGRGRFNMLYANTSILSPVMYQQPPRADVRRRTIPADGVADRASDILQAALNVAVDAGDLDSELRRLVHDFLLPGRGVLRVRWAPVVRPVPLSDAGGLPVTDAQGQPVTEPRKVWESVEFDHVFWEDFVCEPVRRWKDVGWCAFRHYLTRTAVEAGFGDGETAARLLADEAWCRGAFVHRPADHEDERHGAEAVEKRALIWECWDRETRTVSFVALGPDGAVFLRQDGDRLGLKGFFPCAEPLTAVTTGNTMVPVPEYEIYRDLAAEIARLTERIDAIMQRMRVRGLFNGSIEELADALEGEDGKMIPVAAVEMEALASNVWMIPLDMLAQTAMALYGAREQSKQALYEVTGISDVLRGASVASETATAQRIKGNFGTLRIDDRRRALNACIRDTLRIAAEIVATCFSADTLAVMTGRTVDAEVESFLRNDMLLLCRVDIESDSTIAADEVAEQESSARLVQAAASILQTFGPLVQSGMAPPRLVGEVLKLALRPFKGSRDLMGLLDQVSETVAAGSPAPAPPPVDEEAAVRLQARREALAMERERHALAMEEGRQEMDIERRRLALDTARAIASATARKGERP</sequence>
<organism evidence="1 2">
    <name type="scientific">Aureimonas altamirensis</name>
    <dbReference type="NCBI Taxonomy" id="370622"/>
    <lineage>
        <taxon>Bacteria</taxon>
        <taxon>Pseudomonadati</taxon>
        <taxon>Pseudomonadota</taxon>
        <taxon>Alphaproteobacteria</taxon>
        <taxon>Hyphomicrobiales</taxon>
        <taxon>Aurantimonadaceae</taxon>
        <taxon>Aureimonas</taxon>
    </lineage>
</organism>
<dbReference type="Proteomes" id="UP000030826">
    <property type="component" value="Unassembled WGS sequence"/>
</dbReference>
<dbReference type="RefSeq" id="WP_039192120.1">
    <property type="nucleotide sequence ID" value="NZ_JRFJ01000002.1"/>
</dbReference>
<gene>
    <name evidence="1" type="ORF">LA66_10265</name>
</gene>
<evidence type="ECO:0000313" key="1">
    <source>
        <dbReference type="EMBL" id="KHJ54922.1"/>
    </source>
</evidence>